<feature type="signal peptide" evidence="1">
    <location>
        <begin position="1"/>
        <end position="19"/>
    </location>
</feature>
<organism evidence="2">
    <name type="scientific">Lentimicrobium saccharophilum</name>
    <dbReference type="NCBI Taxonomy" id="1678841"/>
    <lineage>
        <taxon>Bacteria</taxon>
        <taxon>Pseudomonadati</taxon>
        <taxon>Bacteroidota</taxon>
        <taxon>Bacteroidia</taxon>
        <taxon>Bacteroidales</taxon>
        <taxon>Lentimicrobiaceae</taxon>
        <taxon>Lentimicrobium</taxon>
    </lineage>
</organism>
<keyword evidence="1" id="KW-0732">Signal</keyword>
<proteinExistence type="predicted"/>
<protein>
    <submittedName>
        <fullName evidence="2">Uncharacterized protein</fullName>
    </submittedName>
</protein>
<reference evidence="2" key="1">
    <citation type="journal article" date="2015" name="Genome Announc.">
        <title>Draft Genome Sequence of Bacteroidales Strain TBC1, a Novel Isolate from a Methanogenic Wastewater Treatment System.</title>
        <authorList>
            <person name="Tourlousse D.M."/>
            <person name="Matsuura N."/>
            <person name="Sun L."/>
            <person name="Toyonaga M."/>
            <person name="Kuroda K."/>
            <person name="Ohashi A."/>
            <person name="Cruz R."/>
            <person name="Yamaguchi T."/>
            <person name="Sekiguchi Y."/>
        </authorList>
    </citation>
    <scope>NUCLEOTIDE SEQUENCE [LARGE SCALE GENOMIC DNA]</scope>
    <source>
        <strain evidence="2">TBC1</strain>
    </source>
</reference>
<dbReference type="RefSeq" id="WP_062041229.1">
    <property type="nucleotide sequence ID" value="NZ_DF968182.1"/>
</dbReference>
<dbReference type="AlphaFoldDB" id="A0A0S7BSE1"/>
<keyword evidence="3" id="KW-1185">Reference proteome</keyword>
<evidence type="ECO:0000313" key="2">
    <source>
        <dbReference type="EMBL" id="GAP43690.1"/>
    </source>
</evidence>
<accession>A0A0S7BSE1</accession>
<feature type="chain" id="PRO_5006633146" evidence="1">
    <location>
        <begin position="20"/>
        <end position="163"/>
    </location>
</feature>
<gene>
    <name evidence="2" type="ORF">TBC1_111847</name>
</gene>
<dbReference type="Proteomes" id="UP000053091">
    <property type="component" value="Unassembled WGS sequence"/>
</dbReference>
<sequence length="163" mass="18849">MKTILILLTLALISPGSRAKSSAEGFIVTEGITYQCLKMTTGFSHTRIMTTEGEFLKIPNSSVKAYRIKDHQYELLPLLNVRGDTLDLVFMEFISRRDGCRLYRYCSNCGKYDPLNWEIAPQNRIYRYYLLSNGHLKLLKSEAETNDTLAWFNINVISDRRPR</sequence>
<evidence type="ECO:0000313" key="3">
    <source>
        <dbReference type="Proteomes" id="UP000053091"/>
    </source>
</evidence>
<evidence type="ECO:0000256" key="1">
    <source>
        <dbReference type="SAM" id="SignalP"/>
    </source>
</evidence>
<dbReference type="EMBL" id="DF968182">
    <property type="protein sequence ID" value="GAP43690.1"/>
    <property type="molecule type" value="Genomic_DNA"/>
</dbReference>
<name>A0A0S7BSE1_9BACT</name>